<evidence type="ECO:0000313" key="4">
    <source>
        <dbReference type="Proteomes" id="UP000267096"/>
    </source>
</evidence>
<dbReference type="InterPro" id="IPR011249">
    <property type="entry name" value="Metalloenz_LuxS/M16"/>
</dbReference>
<dbReference type="PANTHER" id="PTHR43690">
    <property type="entry name" value="NARDILYSIN"/>
    <property type="match status" value="1"/>
</dbReference>
<proteinExistence type="predicted"/>
<protein>
    <recommendedName>
        <fullName evidence="2">Peptidase M16 middle/third domain-containing protein</fullName>
    </recommendedName>
</protein>
<dbReference type="OrthoDB" id="952271at2759"/>
<evidence type="ECO:0000313" key="3">
    <source>
        <dbReference type="EMBL" id="VDK28791.1"/>
    </source>
</evidence>
<dbReference type="AlphaFoldDB" id="A0A3P6Q9R7"/>
<dbReference type="PANTHER" id="PTHR43690:SF18">
    <property type="entry name" value="INSULIN-DEGRADING ENZYME-RELATED"/>
    <property type="match status" value="1"/>
</dbReference>
<dbReference type="GO" id="GO:0043171">
    <property type="term" value="P:peptide catabolic process"/>
    <property type="evidence" value="ECO:0007669"/>
    <property type="project" value="TreeGrafter"/>
</dbReference>
<organism evidence="3 4">
    <name type="scientific">Anisakis simplex</name>
    <name type="common">Herring worm</name>
    <dbReference type="NCBI Taxonomy" id="6269"/>
    <lineage>
        <taxon>Eukaryota</taxon>
        <taxon>Metazoa</taxon>
        <taxon>Ecdysozoa</taxon>
        <taxon>Nematoda</taxon>
        <taxon>Chromadorea</taxon>
        <taxon>Rhabditida</taxon>
        <taxon>Spirurina</taxon>
        <taxon>Ascaridomorpha</taxon>
        <taxon>Ascaridoidea</taxon>
        <taxon>Anisakidae</taxon>
        <taxon>Anisakis</taxon>
        <taxon>Anisakis simplex complex</taxon>
    </lineage>
</organism>
<dbReference type="Proteomes" id="UP000267096">
    <property type="component" value="Unassembled WGS sequence"/>
</dbReference>
<dbReference type="SUPFAM" id="SSF63411">
    <property type="entry name" value="LuxS/MPP-like metallohydrolase"/>
    <property type="match status" value="1"/>
</dbReference>
<reference evidence="3 4" key="1">
    <citation type="submission" date="2018-11" db="EMBL/GenBank/DDBJ databases">
        <authorList>
            <consortium name="Pathogen Informatics"/>
        </authorList>
    </citation>
    <scope>NUCLEOTIDE SEQUENCE [LARGE SCALE GENOMIC DNA]</scope>
</reference>
<gene>
    <name evidence="3" type="ORF">ASIM_LOCUS7238</name>
</gene>
<evidence type="ECO:0000256" key="1">
    <source>
        <dbReference type="ARBA" id="ARBA00022723"/>
    </source>
</evidence>
<dbReference type="Gene3D" id="3.30.830.10">
    <property type="entry name" value="Metalloenzyme, LuxS/M16 peptidase-like"/>
    <property type="match status" value="1"/>
</dbReference>
<name>A0A3P6Q9R7_ANISI</name>
<dbReference type="GO" id="GO:0005739">
    <property type="term" value="C:mitochondrion"/>
    <property type="evidence" value="ECO:0007669"/>
    <property type="project" value="TreeGrafter"/>
</dbReference>
<keyword evidence="4" id="KW-1185">Reference proteome</keyword>
<dbReference type="GO" id="GO:0004222">
    <property type="term" value="F:metalloendopeptidase activity"/>
    <property type="evidence" value="ECO:0007669"/>
    <property type="project" value="TreeGrafter"/>
</dbReference>
<dbReference type="GO" id="GO:0005829">
    <property type="term" value="C:cytosol"/>
    <property type="evidence" value="ECO:0007669"/>
    <property type="project" value="TreeGrafter"/>
</dbReference>
<accession>A0A3P6Q9R7</accession>
<dbReference type="GO" id="GO:0046872">
    <property type="term" value="F:metal ion binding"/>
    <property type="evidence" value="ECO:0007669"/>
    <property type="project" value="UniProtKB-KW"/>
</dbReference>
<keyword evidence="1" id="KW-0479">Metal-binding</keyword>
<sequence length="134" mass="15522">MTDHEQILAFADVGRYEVLKENLCRNLRNFRQTQPYLQTHYYSGLLLSSRQWSKEQVLACAEVCDVERLNQFIREALQAIHVEALVYGNNTKEEALKVIDGIVAELKTVPKVRPLFTCELHQNREHQIPKGITV</sequence>
<dbReference type="EMBL" id="UYRR01017139">
    <property type="protein sequence ID" value="VDK28791.1"/>
    <property type="molecule type" value="Genomic_DNA"/>
</dbReference>
<evidence type="ECO:0000259" key="2">
    <source>
        <dbReference type="Pfam" id="PF16187"/>
    </source>
</evidence>
<dbReference type="Pfam" id="PF16187">
    <property type="entry name" value="Peptidase_M16_M"/>
    <property type="match status" value="1"/>
</dbReference>
<feature type="domain" description="Peptidase M16 middle/third" evidence="2">
    <location>
        <begin position="14"/>
        <end position="59"/>
    </location>
</feature>
<dbReference type="InterPro" id="IPR032632">
    <property type="entry name" value="Peptidase_M16_M"/>
</dbReference>
<dbReference type="InterPro" id="IPR050626">
    <property type="entry name" value="Peptidase_M16"/>
</dbReference>
<dbReference type="GO" id="GO:0051603">
    <property type="term" value="P:proteolysis involved in protein catabolic process"/>
    <property type="evidence" value="ECO:0007669"/>
    <property type="project" value="TreeGrafter"/>
</dbReference>